<keyword evidence="2" id="KW-1185">Reference proteome</keyword>
<protein>
    <submittedName>
        <fullName evidence="1">Uncharacterized protein</fullName>
    </submittedName>
</protein>
<evidence type="ECO:0000313" key="1">
    <source>
        <dbReference type="EMBL" id="KAB8029819.1"/>
    </source>
</evidence>
<reference evidence="1 2" key="1">
    <citation type="submission" date="2019-10" db="EMBL/GenBank/DDBJ databases">
        <title>New genus of Silvanigrellaceae.</title>
        <authorList>
            <person name="Pitt A."/>
            <person name="Hahn M.W."/>
        </authorList>
    </citation>
    <scope>NUCLEOTIDE SEQUENCE [LARGE SCALE GENOMIC DNA]</scope>
    <source>
        <strain evidence="1 2">33A1-SZDP</strain>
    </source>
</reference>
<sequence>MNKFYVILASTCLSLISCKEAKPNLKSNIIFESEDNWKDPNPALTNEINAVIQSKLISLRQPCNEENQDKNSECALVDISPSEVEPREKSLGYRIMVIDDPGMLVAAYTRYKDRVIKNIFEDENTGQFKANPLNIQMPKAAREILEQTFENPAYGKIPSELLTSNQNIFYNKFKEMAENINFKYDGKKHNGHSTVIFNYLANNNPNSEFILMHINENKFTNIFCNRIMSLKDKEKNINKLFKAQSNDIIEQVNKFKISFISYSRGYSNNTLTFIENVNKCENITSEFKSKINKSYFENFLKPITTNTNAILVQSNTTSDYLINSENDENYYSDCQSLKNRIRVGFANDLQYSIPIKGSNNIRILKGKDKNFKLCTDIYINFAVEKERPYRYRKGAIQFSSFNIGTIVPTGYEVSSSNATPVALSYLIYLKSILQKENPTTEISNEMLLNRLYENNNFIFDPSLHKQLPIYELGYLQ</sequence>
<dbReference type="AlphaFoldDB" id="A0A833N3D7"/>
<name>A0A833N3D7_9BACT</name>
<dbReference type="EMBL" id="WFLN01000007">
    <property type="protein sequence ID" value="KAB8029819.1"/>
    <property type="molecule type" value="Genomic_DNA"/>
</dbReference>
<comment type="caution">
    <text evidence="1">The sequence shown here is derived from an EMBL/GenBank/DDBJ whole genome shotgun (WGS) entry which is preliminary data.</text>
</comment>
<accession>A0A833N3D7</accession>
<gene>
    <name evidence="1" type="ORF">GCL57_09780</name>
</gene>
<dbReference type="PROSITE" id="PS51257">
    <property type="entry name" value="PROKAR_LIPOPROTEIN"/>
    <property type="match status" value="1"/>
</dbReference>
<dbReference type="RefSeq" id="WP_152213162.1">
    <property type="nucleotide sequence ID" value="NZ_WFLN01000007.1"/>
</dbReference>
<organism evidence="1 2">
    <name type="scientific">Fluviispira multicolorata</name>
    <dbReference type="NCBI Taxonomy" id="2654512"/>
    <lineage>
        <taxon>Bacteria</taxon>
        <taxon>Pseudomonadati</taxon>
        <taxon>Bdellovibrionota</taxon>
        <taxon>Oligoflexia</taxon>
        <taxon>Silvanigrellales</taxon>
        <taxon>Silvanigrellaceae</taxon>
        <taxon>Fluviispira</taxon>
    </lineage>
</organism>
<dbReference type="Proteomes" id="UP000442694">
    <property type="component" value="Unassembled WGS sequence"/>
</dbReference>
<evidence type="ECO:0000313" key="2">
    <source>
        <dbReference type="Proteomes" id="UP000442694"/>
    </source>
</evidence>
<proteinExistence type="predicted"/>